<dbReference type="SUPFAM" id="SSF52172">
    <property type="entry name" value="CheY-like"/>
    <property type="match status" value="1"/>
</dbReference>
<dbReference type="Pfam" id="PF00072">
    <property type="entry name" value="Response_reg"/>
    <property type="match status" value="1"/>
</dbReference>
<dbReference type="SMART" id="SM00342">
    <property type="entry name" value="HTH_ARAC"/>
    <property type="match status" value="1"/>
</dbReference>
<dbReference type="InterPro" id="IPR018060">
    <property type="entry name" value="HTH_AraC"/>
</dbReference>
<evidence type="ECO:0000256" key="5">
    <source>
        <dbReference type="ARBA" id="ARBA00024867"/>
    </source>
</evidence>
<name>A0A1M4SRY1_9FIRM</name>
<dbReference type="SMART" id="SM00448">
    <property type="entry name" value="REC"/>
    <property type="match status" value="1"/>
</dbReference>
<dbReference type="OrthoDB" id="9794370at2"/>
<sequence length="258" mass="29725">MYKILLTDDEILEREGLKIIIKEVLNSQVLFKEANSGKEAIRLSDAFEPHIIFMDIKMPGLNGIEASQYIKNKHPDIIIIILSAYDDFQLAQQAIRLGVNDYILKPPKPTEINLILHKYIKQINSRDAFSKTVEPFPPCEEKDSTEIQKHSSIQIVLDYIDNNLGDNMPLEDAAKLLNVSPSYFSRLFKKEMGVKFITYTTNRKIEKAKAWLETTDMPILNIALELGFKEANYFSKVFRKLEGITPTEYRKRNSKLPL</sequence>
<evidence type="ECO:0000256" key="3">
    <source>
        <dbReference type="ARBA" id="ARBA00023125"/>
    </source>
</evidence>
<evidence type="ECO:0000256" key="6">
    <source>
        <dbReference type="PROSITE-ProRule" id="PRU00169"/>
    </source>
</evidence>
<keyword evidence="2" id="KW-0805">Transcription regulation</keyword>
<dbReference type="PROSITE" id="PS01124">
    <property type="entry name" value="HTH_ARAC_FAMILY_2"/>
    <property type="match status" value="1"/>
</dbReference>
<dbReference type="InterPro" id="IPR009057">
    <property type="entry name" value="Homeodomain-like_sf"/>
</dbReference>
<evidence type="ECO:0000256" key="2">
    <source>
        <dbReference type="ARBA" id="ARBA00023015"/>
    </source>
</evidence>
<keyword evidence="10" id="KW-1185">Reference proteome</keyword>
<dbReference type="SUPFAM" id="SSF46689">
    <property type="entry name" value="Homeodomain-like"/>
    <property type="match status" value="2"/>
</dbReference>
<dbReference type="PRINTS" id="PR00032">
    <property type="entry name" value="HTHARAC"/>
</dbReference>
<dbReference type="Gene3D" id="3.40.50.2300">
    <property type="match status" value="1"/>
</dbReference>
<dbReference type="Gene3D" id="1.10.10.60">
    <property type="entry name" value="Homeodomain-like"/>
    <property type="match status" value="2"/>
</dbReference>
<dbReference type="AlphaFoldDB" id="A0A1M4SRY1"/>
<proteinExistence type="predicted"/>
<dbReference type="PROSITE" id="PS50110">
    <property type="entry name" value="RESPONSE_REGULATORY"/>
    <property type="match status" value="1"/>
</dbReference>
<dbReference type="CDD" id="cd17536">
    <property type="entry name" value="REC_YesN-like"/>
    <property type="match status" value="1"/>
</dbReference>
<dbReference type="GO" id="GO:0000160">
    <property type="term" value="P:phosphorelay signal transduction system"/>
    <property type="evidence" value="ECO:0007669"/>
    <property type="project" value="InterPro"/>
</dbReference>
<dbReference type="GO" id="GO:0003700">
    <property type="term" value="F:DNA-binding transcription factor activity"/>
    <property type="evidence" value="ECO:0007669"/>
    <property type="project" value="InterPro"/>
</dbReference>
<dbReference type="InterPro" id="IPR018062">
    <property type="entry name" value="HTH_AraC-typ_CS"/>
</dbReference>
<evidence type="ECO:0000256" key="4">
    <source>
        <dbReference type="ARBA" id="ARBA00023163"/>
    </source>
</evidence>
<dbReference type="InterPro" id="IPR020449">
    <property type="entry name" value="Tscrpt_reg_AraC-type_HTH"/>
</dbReference>
<dbReference type="GO" id="GO:0043565">
    <property type="term" value="F:sequence-specific DNA binding"/>
    <property type="evidence" value="ECO:0007669"/>
    <property type="project" value="InterPro"/>
</dbReference>
<evidence type="ECO:0000313" key="9">
    <source>
        <dbReference type="EMBL" id="SHE34959.1"/>
    </source>
</evidence>
<dbReference type="PANTHER" id="PTHR43280:SF2">
    <property type="entry name" value="HTH-TYPE TRANSCRIPTIONAL REGULATOR EXSA"/>
    <property type="match status" value="1"/>
</dbReference>
<feature type="domain" description="Response regulatory" evidence="8">
    <location>
        <begin position="3"/>
        <end position="120"/>
    </location>
</feature>
<evidence type="ECO:0000259" key="8">
    <source>
        <dbReference type="PROSITE" id="PS50110"/>
    </source>
</evidence>
<comment type="function">
    <text evidence="5">May play the central regulatory role in sporulation. It may be an element of the effector pathway responsible for the activation of sporulation genes in response to nutritional stress. Spo0A may act in concert with spo0H (a sigma factor) to control the expression of some genes that are critical to the sporulation process.</text>
</comment>
<dbReference type="PROSITE" id="PS00041">
    <property type="entry name" value="HTH_ARAC_FAMILY_1"/>
    <property type="match status" value="1"/>
</dbReference>
<keyword evidence="6" id="KW-0597">Phosphoprotein</keyword>
<dbReference type="EMBL" id="FQTU01000001">
    <property type="protein sequence ID" value="SHE34959.1"/>
    <property type="molecule type" value="Genomic_DNA"/>
</dbReference>
<keyword evidence="4" id="KW-0804">Transcription</keyword>
<dbReference type="InterPro" id="IPR011006">
    <property type="entry name" value="CheY-like_superfamily"/>
</dbReference>
<protein>
    <recommendedName>
        <fullName evidence="1">Stage 0 sporulation protein A homolog</fullName>
    </recommendedName>
</protein>
<dbReference type="PANTHER" id="PTHR43280">
    <property type="entry name" value="ARAC-FAMILY TRANSCRIPTIONAL REGULATOR"/>
    <property type="match status" value="1"/>
</dbReference>
<evidence type="ECO:0000256" key="1">
    <source>
        <dbReference type="ARBA" id="ARBA00018672"/>
    </source>
</evidence>
<organism evidence="9 10">
    <name type="scientific">Alkalibacter saccharofermentans DSM 14828</name>
    <dbReference type="NCBI Taxonomy" id="1120975"/>
    <lineage>
        <taxon>Bacteria</taxon>
        <taxon>Bacillati</taxon>
        <taxon>Bacillota</taxon>
        <taxon>Clostridia</taxon>
        <taxon>Eubacteriales</taxon>
        <taxon>Eubacteriaceae</taxon>
        <taxon>Alkalibacter</taxon>
    </lineage>
</organism>
<dbReference type="InterPro" id="IPR001789">
    <property type="entry name" value="Sig_transdc_resp-reg_receiver"/>
</dbReference>
<dbReference type="Proteomes" id="UP000184251">
    <property type="component" value="Unassembled WGS sequence"/>
</dbReference>
<dbReference type="Pfam" id="PF12833">
    <property type="entry name" value="HTH_18"/>
    <property type="match status" value="1"/>
</dbReference>
<evidence type="ECO:0000259" key="7">
    <source>
        <dbReference type="PROSITE" id="PS01124"/>
    </source>
</evidence>
<gene>
    <name evidence="9" type="ORF">SAMN02746064_00355</name>
</gene>
<evidence type="ECO:0000313" key="10">
    <source>
        <dbReference type="Proteomes" id="UP000184251"/>
    </source>
</evidence>
<dbReference type="STRING" id="1120975.SAMN02746064_00355"/>
<feature type="modified residue" description="4-aspartylphosphate" evidence="6">
    <location>
        <position position="55"/>
    </location>
</feature>
<reference evidence="9 10" key="1">
    <citation type="submission" date="2016-11" db="EMBL/GenBank/DDBJ databases">
        <authorList>
            <person name="Jaros S."/>
            <person name="Januszkiewicz K."/>
            <person name="Wedrychowicz H."/>
        </authorList>
    </citation>
    <scope>NUCLEOTIDE SEQUENCE [LARGE SCALE GENOMIC DNA]</scope>
    <source>
        <strain evidence="9 10">DSM 14828</strain>
    </source>
</reference>
<dbReference type="RefSeq" id="WP_073269335.1">
    <property type="nucleotide sequence ID" value="NZ_FQTU01000001.1"/>
</dbReference>
<feature type="domain" description="HTH araC/xylS-type" evidence="7">
    <location>
        <begin position="154"/>
        <end position="252"/>
    </location>
</feature>
<keyword evidence="3" id="KW-0238">DNA-binding</keyword>
<accession>A0A1M4SRY1</accession>